<feature type="coiled-coil region" evidence="1">
    <location>
        <begin position="502"/>
        <end position="536"/>
    </location>
</feature>
<keyword evidence="1" id="KW-0175">Coiled coil</keyword>
<dbReference type="AlphaFoldDB" id="A2FKF1"/>
<organism evidence="3 4">
    <name type="scientific">Trichomonas vaginalis (strain ATCC PRA-98 / G3)</name>
    <dbReference type="NCBI Taxonomy" id="412133"/>
    <lineage>
        <taxon>Eukaryota</taxon>
        <taxon>Metamonada</taxon>
        <taxon>Parabasalia</taxon>
        <taxon>Trichomonadida</taxon>
        <taxon>Trichomonadidae</taxon>
        <taxon>Trichomonas</taxon>
    </lineage>
</organism>
<dbReference type="KEGG" id="tva:4752355"/>
<feature type="region of interest" description="Disordered" evidence="2">
    <location>
        <begin position="31"/>
        <end position="84"/>
    </location>
</feature>
<dbReference type="VEuPathDB" id="TrichDB:TVAG_287520"/>
<feature type="compositionally biased region" description="Basic and acidic residues" evidence="2">
    <location>
        <begin position="740"/>
        <end position="755"/>
    </location>
</feature>
<keyword evidence="4" id="KW-1185">Reference proteome</keyword>
<reference evidence="3" key="1">
    <citation type="submission" date="2006-10" db="EMBL/GenBank/DDBJ databases">
        <authorList>
            <person name="Amadeo P."/>
            <person name="Zhao Q."/>
            <person name="Wortman J."/>
            <person name="Fraser-Liggett C."/>
            <person name="Carlton J."/>
        </authorList>
    </citation>
    <scope>NUCLEOTIDE SEQUENCE</scope>
    <source>
        <strain evidence="3">G3</strain>
    </source>
</reference>
<reference evidence="3" key="2">
    <citation type="journal article" date="2007" name="Science">
        <title>Draft genome sequence of the sexually transmitted pathogen Trichomonas vaginalis.</title>
        <authorList>
            <person name="Carlton J.M."/>
            <person name="Hirt R.P."/>
            <person name="Silva J.C."/>
            <person name="Delcher A.L."/>
            <person name="Schatz M."/>
            <person name="Zhao Q."/>
            <person name="Wortman J.R."/>
            <person name="Bidwell S.L."/>
            <person name="Alsmark U.C.M."/>
            <person name="Besteiro S."/>
            <person name="Sicheritz-Ponten T."/>
            <person name="Noel C.J."/>
            <person name="Dacks J.B."/>
            <person name="Foster P.G."/>
            <person name="Simillion C."/>
            <person name="Van de Peer Y."/>
            <person name="Miranda-Saavedra D."/>
            <person name="Barton G.J."/>
            <person name="Westrop G.D."/>
            <person name="Mueller S."/>
            <person name="Dessi D."/>
            <person name="Fiori P.L."/>
            <person name="Ren Q."/>
            <person name="Paulsen I."/>
            <person name="Zhang H."/>
            <person name="Bastida-Corcuera F.D."/>
            <person name="Simoes-Barbosa A."/>
            <person name="Brown M.T."/>
            <person name="Hayes R.D."/>
            <person name="Mukherjee M."/>
            <person name="Okumura C.Y."/>
            <person name="Schneider R."/>
            <person name="Smith A.J."/>
            <person name="Vanacova S."/>
            <person name="Villalvazo M."/>
            <person name="Haas B.J."/>
            <person name="Pertea M."/>
            <person name="Feldblyum T.V."/>
            <person name="Utterback T.R."/>
            <person name="Shu C.L."/>
            <person name="Osoegawa K."/>
            <person name="de Jong P.J."/>
            <person name="Hrdy I."/>
            <person name="Horvathova L."/>
            <person name="Zubacova Z."/>
            <person name="Dolezal P."/>
            <person name="Malik S.B."/>
            <person name="Logsdon J.M. Jr."/>
            <person name="Henze K."/>
            <person name="Gupta A."/>
            <person name="Wang C.C."/>
            <person name="Dunne R.L."/>
            <person name="Upcroft J.A."/>
            <person name="Upcroft P."/>
            <person name="White O."/>
            <person name="Salzberg S.L."/>
            <person name="Tang P."/>
            <person name="Chiu C.-H."/>
            <person name="Lee Y.-S."/>
            <person name="Embley T.M."/>
            <person name="Coombs G.H."/>
            <person name="Mottram J.C."/>
            <person name="Tachezy J."/>
            <person name="Fraser-Liggett C.M."/>
            <person name="Johnson P.J."/>
        </authorList>
    </citation>
    <scope>NUCLEOTIDE SEQUENCE [LARGE SCALE GENOMIC DNA]</scope>
    <source>
        <strain evidence="3">G3</strain>
    </source>
</reference>
<dbReference type="Gene3D" id="1.20.120.20">
    <property type="entry name" value="Apolipoprotein"/>
    <property type="match status" value="1"/>
</dbReference>
<feature type="region of interest" description="Disordered" evidence="2">
    <location>
        <begin position="662"/>
        <end position="755"/>
    </location>
</feature>
<dbReference type="VEuPathDB" id="TrichDB:TVAGG3_0247040"/>
<accession>A2FKF1</accession>
<evidence type="ECO:0000313" key="3">
    <source>
        <dbReference type="EMBL" id="EAX94617.1"/>
    </source>
</evidence>
<proteinExistence type="predicted"/>
<dbReference type="RefSeq" id="XP_001307547.1">
    <property type="nucleotide sequence ID" value="XM_001307546.1"/>
</dbReference>
<feature type="compositionally biased region" description="Basic residues" evidence="2">
    <location>
        <begin position="679"/>
        <end position="689"/>
    </location>
</feature>
<dbReference type="InParanoid" id="A2FKF1"/>
<feature type="coiled-coil region" evidence="1">
    <location>
        <begin position="336"/>
        <end position="363"/>
    </location>
</feature>
<evidence type="ECO:0000313" key="4">
    <source>
        <dbReference type="Proteomes" id="UP000001542"/>
    </source>
</evidence>
<dbReference type="EMBL" id="DS113847">
    <property type="protein sequence ID" value="EAX94617.1"/>
    <property type="molecule type" value="Genomic_DNA"/>
</dbReference>
<dbReference type="Proteomes" id="UP000001542">
    <property type="component" value="Unassembled WGS sequence"/>
</dbReference>
<gene>
    <name evidence="3" type="ORF">TVAG_287520</name>
</gene>
<name>A2FKF1_TRIV3</name>
<protein>
    <submittedName>
        <fullName evidence="3">Uncharacterized protein</fullName>
    </submittedName>
</protein>
<feature type="compositionally biased region" description="Acidic residues" evidence="2">
    <location>
        <begin position="703"/>
        <end position="739"/>
    </location>
</feature>
<evidence type="ECO:0000256" key="1">
    <source>
        <dbReference type="SAM" id="Coils"/>
    </source>
</evidence>
<feature type="compositionally biased region" description="Low complexity" evidence="2">
    <location>
        <begin position="49"/>
        <end position="62"/>
    </location>
</feature>
<feature type="coiled-coil region" evidence="1">
    <location>
        <begin position="569"/>
        <end position="611"/>
    </location>
</feature>
<sequence length="755" mass="85456">MFTPELERRRELKLQQDKQYAADLRQQIAEKAQRAGLNPPAIQYTNRNSPSSSGMPSASPPSNRTSTALVPYGTARSSSSLSYQPLDPLPDLPQTSIAPLNLEVTTFAIDTIPDLPRPIIHSSAIEPGAFRDRISSIQSQIDEQKGDYVKSMETAERLRSRTFPSISQLIAELDDILDTTVSGKIPNALKYVNDFTGHNKEQLNASASNFFSLTDGLKESLDDKLRKSQQLEHNITEFGDNAKNGLLDVRAEMGRTRDVLDAILQKANKLEKREGNIISELAKYNTEFEIVDTTASNSFTELVRNIVAVTKSAPAQLAASIREESSVRDQAAATIHLQAEEVNKRASERIKEIQDTLAAMTDAFKNSLEDLSSSISDAITQTQSETESSSADLSRQIDTVISETDSNMKSVTNEIVSTISEIRSNCQSARDSLEDSIVIESSVCSQNHKKVLEKFDHLKAVVIKERELQESHIQVMLRDCVKNSQDHRTRLMQPADVNIQYIKAKKIDMDRIESNLESLENKMNLLRQQINDSLNSLNRSIDDTRHYINEARSMTVDSLEMFTKDIDNLQNLDREKMANKSDISNEEEKFNQEVEQRVNFIEKQIMMAMQNLGQLTAGGDVQEKAQNLPATIALENLVNEDQKVPNLKVSDDEPVEIKTEENIETEQNEQQEQPETVQTKKRRHHHRRKYDLDNEETILPKNEEEEAKQEVVEENNEDEEEQAVEDQNEEEIIDEEEEIVDMKENVQEKPVEVVE</sequence>
<dbReference type="SMR" id="A2FKF1"/>
<evidence type="ECO:0000256" key="2">
    <source>
        <dbReference type="SAM" id="MobiDB-lite"/>
    </source>
</evidence>